<dbReference type="PANTHER" id="PTHR43124:SF3">
    <property type="entry name" value="CHLORAMPHENICOL EFFLUX PUMP RV0191"/>
    <property type="match status" value="1"/>
</dbReference>
<protein>
    <submittedName>
        <fullName evidence="8">MFS transporter</fullName>
    </submittedName>
</protein>
<dbReference type="EMBL" id="CP157484">
    <property type="protein sequence ID" value="XBO39209.1"/>
    <property type="molecule type" value="Genomic_DNA"/>
</dbReference>
<organism evidence="8">
    <name type="scientific">Alsobacter sp. KACC 23698</name>
    <dbReference type="NCBI Taxonomy" id="3149229"/>
    <lineage>
        <taxon>Bacteria</taxon>
        <taxon>Pseudomonadati</taxon>
        <taxon>Pseudomonadota</taxon>
        <taxon>Alphaproteobacteria</taxon>
        <taxon>Hyphomicrobiales</taxon>
        <taxon>Alsobacteraceae</taxon>
        <taxon>Alsobacter</taxon>
    </lineage>
</organism>
<dbReference type="InterPro" id="IPR020846">
    <property type="entry name" value="MFS_dom"/>
</dbReference>
<comment type="subcellular location">
    <subcellularLocation>
        <location evidence="1">Cell membrane</location>
        <topology evidence="1">Multi-pass membrane protein</topology>
    </subcellularLocation>
</comment>
<dbReference type="PROSITE" id="PS50850">
    <property type="entry name" value="MFS"/>
    <property type="match status" value="1"/>
</dbReference>
<feature type="transmembrane region" description="Helical" evidence="6">
    <location>
        <begin position="246"/>
        <end position="263"/>
    </location>
</feature>
<evidence type="ECO:0000313" key="8">
    <source>
        <dbReference type="EMBL" id="XBO39209.1"/>
    </source>
</evidence>
<feature type="transmembrane region" description="Helical" evidence="6">
    <location>
        <begin position="69"/>
        <end position="87"/>
    </location>
</feature>
<keyword evidence="4 6" id="KW-1133">Transmembrane helix</keyword>
<accession>A0AAU7JGM6</accession>
<sequence length="397" mass="40726">MATLGVLLFAYVLSQFFRAFLAIVASELTRELGLDAAQLGSLSAVWFAAFAFAQFPVGVTLDRFGPRGTIAGFMLLAVAGATWFAMAHSFADLLWAMALIGAGCAPVLMGSLYYFGRTAPPERFAMMASIVIGVGSFGNLLGATPLALAVAQFGWRPSIGAIAAVTALSAALVAVTLRDPPRLASKGGPDGIVDGLVEIATLRPLWALLPLAMLSYAVVIALRSLWIAPYFAGVHGFDAAARGEAATAMGAAISIGALAYGPIERWAGGPKRVTLAGSVATGAALLALGVPGWLGAPAAVTLYVVIGAAGMTYGILMAHARLFFPPHLLGRGVTALNFVFIGGAGLLQWMSGRFVQAGIDRGAPPAETYAGLHLALAAALLLATAVYAFAPARPQPA</sequence>
<evidence type="ECO:0000256" key="1">
    <source>
        <dbReference type="ARBA" id="ARBA00004651"/>
    </source>
</evidence>
<dbReference type="PANTHER" id="PTHR43124">
    <property type="entry name" value="PURINE EFFLUX PUMP PBUE"/>
    <property type="match status" value="1"/>
</dbReference>
<evidence type="ECO:0000256" key="2">
    <source>
        <dbReference type="ARBA" id="ARBA00022475"/>
    </source>
</evidence>
<feature type="transmembrane region" description="Helical" evidence="6">
    <location>
        <begin position="328"/>
        <end position="350"/>
    </location>
</feature>
<gene>
    <name evidence="8" type="ORF">ABEG18_26655</name>
</gene>
<dbReference type="AlphaFoldDB" id="A0AAU7JGM6"/>
<evidence type="ECO:0000256" key="3">
    <source>
        <dbReference type="ARBA" id="ARBA00022692"/>
    </source>
</evidence>
<evidence type="ECO:0000256" key="4">
    <source>
        <dbReference type="ARBA" id="ARBA00022989"/>
    </source>
</evidence>
<dbReference type="Gene3D" id="1.20.1250.20">
    <property type="entry name" value="MFS general substrate transporter like domains"/>
    <property type="match status" value="2"/>
</dbReference>
<feature type="transmembrane region" description="Helical" evidence="6">
    <location>
        <begin position="127"/>
        <end position="153"/>
    </location>
</feature>
<reference evidence="8" key="1">
    <citation type="submission" date="2024-05" db="EMBL/GenBank/DDBJ databases">
        <authorList>
            <person name="Kim S."/>
            <person name="Heo J."/>
            <person name="Choi H."/>
            <person name="Choi Y."/>
            <person name="Kwon S.-W."/>
            <person name="Kim Y."/>
        </authorList>
    </citation>
    <scope>NUCLEOTIDE SEQUENCE</scope>
    <source>
        <strain evidence="8">KACC 23698</strain>
    </source>
</reference>
<feature type="transmembrane region" description="Helical" evidence="6">
    <location>
        <begin position="159"/>
        <end position="177"/>
    </location>
</feature>
<dbReference type="InterPro" id="IPR050189">
    <property type="entry name" value="MFS_Efflux_Transporters"/>
</dbReference>
<feature type="transmembrane region" description="Helical" evidence="6">
    <location>
        <begin position="275"/>
        <end position="294"/>
    </location>
</feature>
<dbReference type="SUPFAM" id="SSF103473">
    <property type="entry name" value="MFS general substrate transporter"/>
    <property type="match status" value="1"/>
</dbReference>
<keyword evidence="3 6" id="KW-0812">Transmembrane</keyword>
<feature type="transmembrane region" description="Helical" evidence="6">
    <location>
        <begin position="205"/>
        <end position="226"/>
    </location>
</feature>
<proteinExistence type="predicted"/>
<evidence type="ECO:0000256" key="5">
    <source>
        <dbReference type="ARBA" id="ARBA00023136"/>
    </source>
</evidence>
<evidence type="ECO:0000259" key="7">
    <source>
        <dbReference type="PROSITE" id="PS50850"/>
    </source>
</evidence>
<feature type="transmembrane region" description="Helical" evidence="6">
    <location>
        <begin position="300"/>
        <end position="316"/>
    </location>
</feature>
<dbReference type="Pfam" id="PF07690">
    <property type="entry name" value="MFS_1"/>
    <property type="match status" value="1"/>
</dbReference>
<dbReference type="InterPro" id="IPR011701">
    <property type="entry name" value="MFS"/>
</dbReference>
<dbReference type="GO" id="GO:0005886">
    <property type="term" value="C:plasma membrane"/>
    <property type="evidence" value="ECO:0007669"/>
    <property type="project" value="UniProtKB-SubCell"/>
</dbReference>
<dbReference type="GO" id="GO:0022857">
    <property type="term" value="F:transmembrane transporter activity"/>
    <property type="evidence" value="ECO:0007669"/>
    <property type="project" value="InterPro"/>
</dbReference>
<keyword evidence="2" id="KW-1003">Cell membrane</keyword>
<feature type="transmembrane region" description="Helical" evidence="6">
    <location>
        <begin position="37"/>
        <end position="57"/>
    </location>
</feature>
<feature type="transmembrane region" description="Helical" evidence="6">
    <location>
        <begin position="93"/>
        <end position="115"/>
    </location>
</feature>
<dbReference type="InterPro" id="IPR036259">
    <property type="entry name" value="MFS_trans_sf"/>
</dbReference>
<evidence type="ECO:0000256" key="6">
    <source>
        <dbReference type="SAM" id="Phobius"/>
    </source>
</evidence>
<feature type="domain" description="Major facilitator superfamily (MFS) profile" evidence="7">
    <location>
        <begin position="1"/>
        <end position="395"/>
    </location>
</feature>
<dbReference type="RefSeq" id="WP_406856047.1">
    <property type="nucleotide sequence ID" value="NZ_CP157484.1"/>
</dbReference>
<name>A0AAU7JGM6_9HYPH</name>
<keyword evidence="5 6" id="KW-0472">Membrane</keyword>
<feature type="transmembrane region" description="Helical" evidence="6">
    <location>
        <begin position="370"/>
        <end position="390"/>
    </location>
</feature>